<evidence type="ECO:0000313" key="5">
    <source>
        <dbReference type="EMBL" id="MDS0245634.1"/>
    </source>
</evidence>
<dbReference type="GO" id="GO:0005524">
    <property type="term" value="F:ATP binding"/>
    <property type="evidence" value="ECO:0007669"/>
    <property type="project" value="UniProtKB-KW"/>
</dbReference>
<dbReference type="PROSITE" id="PS00211">
    <property type="entry name" value="ABC_TRANSPORTER_1"/>
    <property type="match status" value="1"/>
</dbReference>
<dbReference type="Proteomes" id="UP001183582">
    <property type="component" value="Unassembled WGS sequence"/>
</dbReference>
<sequence>MTAAALDAHVVVARSRFTVDVELEVPAGGTLAVMGPSGAGKSTLLQALAGLVRLDAGAIRLGGDLLAGGPSGVHLDPAARGISLLGQDPRLFPHLSVRENIAFGPRARGVAARAARADAEVWLERVGLAGTGELAPDALSGGQQQRVALARALAVEPRLLLLDEPLTSLDVATAAEIRVLLRAQLATTGVTSVVVSHDAADAVGIAERLVIVEDGALVQEGAVAEVLAAPRSRFAAAVAAAHRFDGEADSGQTGPQDRPRA</sequence>
<name>A0AAJ2LZS1_9MICO</name>
<dbReference type="SUPFAM" id="SSF52540">
    <property type="entry name" value="P-loop containing nucleoside triphosphate hydrolases"/>
    <property type="match status" value="1"/>
</dbReference>
<dbReference type="Gene3D" id="3.40.50.300">
    <property type="entry name" value="P-loop containing nucleotide triphosphate hydrolases"/>
    <property type="match status" value="1"/>
</dbReference>
<dbReference type="InterPro" id="IPR050093">
    <property type="entry name" value="ABC_SmlMolc_Importer"/>
</dbReference>
<evidence type="ECO:0000256" key="2">
    <source>
        <dbReference type="ARBA" id="ARBA00022741"/>
    </source>
</evidence>
<dbReference type="GeneID" id="301458250"/>
<protein>
    <submittedName>
        <fullName evidence="5">ATP-binding cassette domain-containing protein</fullName>
    </submittedName>
</protein>
<dbReference type="AlphaFoldDB" id="A0AAJ2LZS1"/>
<dbReference type="PROSITE" id="PS50893">
    <property type="entry name" value="ABC_TRANSPORTER_2"/>
    <property type="match status" value="1"/>
</dbReference>
<keyword evidence="1" id="KW-0813">Transport</keyword>
<evidence type="ECO:0000259" key="4">
    <source>
        <dbReference type="PROSITE" id="PS50893"/>
    </source>
</evidence>
<dbReference type="InterPro" id="IPR003439">
    <property type="entry name" value="ABC_transporter-like_ATP-bd"/>
</dbReference>
<dbReference type="SMART" id="SM00382">
    <property type="entry name" value="AAA"/>
    <property type="match status" value="1"/>
</dbReference>
<proteinExistence type="predicted"/>
<comment type="caution">
    <text evidence="5">The sequence shown here is derived from an EMBL/GenBank/DDBJ whole genome shotgun (WGS) entry which is preliminary data.</text>
</comment>
<keyword evidence="3 5" id="KW-0067">ATP-binding</keyword>
<evidence type="ECO:0000256" key="3">
    <source>
        <dbReference type="ARBA" id="ARBA00022840"/>
    </source>
</evidence>
<accession>A0AAJ2LZS1</accession>
<organism evidence="5 6">
    <name type="scientific">Microbacterium aurantiacum</name>
    <dbReference type="NCBI Taxonomy" id="162393"/>
    <lineage>
        <taxon>Bacteria</taxon>
        <taxon>Bacillati</taxon>
        <taxon>Actinomycetota</taxon>
        <taxon>Actinomycetes</taxon>
        <taxon>Micrococcales</taxon>
        <taxon>Microbacteriaceae</taxon>
        <taxon>Microbacterium</taxon>
    </lineage>
</organism>
<keyword evidence="2" id="KW-0547">Nucleotide-binding</keyword>
<dbReference type="Pfam" id="PF00005">
    <property type="entry name" value="ABC_tran"/>
    <property type="match status" value="1"/>
</dbReference>
<evidence type="ECO:0000256" key="1">
    <source>
        <dbReference type="ARBA" id="ARBA00022448"/>
    </source>
</evidence>
<feature type="domain" description="ABC transporter" evidence="4">
    <location>
        <begin position="3"/>
        <end position="239"/>
    </location>
</feature>
<dbReference type="PANTHER" id="PTHR42781:SF4">
    <property type="entry name" value="SPERMIDINE_PUTRESCINE IMPORT ATP-BINDING PROTEIN POTA"/>
    <property type="match status" value="1"/>
</dbReference>
<reference evidence="5 6" key="1">
    <citation type="submission" date="2021-06" db="EMBL/GenBank/DDBJ databases">
        <title>Genome-based taxonomic framework of Microbacterium strains isolated from marine environment, the description of four new species and reclassification of four preexisting species.</title>
        <authorList>
            <person name="Lee S.D."/>
            <person name="Kim S.-M."/>
            <person name="Byeon Y.-S."/>
            <person name="Yang H.L."/>
            <person name="Kim I.S."/>
        </authorList>
    </citation>
    <scope>NUCLEOTIDE SEQUENCE [LARGE SCALE GENOMIC DNA]</scope>
    <source>
        <strain evidence="5 6">KACC 20514</strain>
    </source>
</reference>
<dbReference type="InterPro" id="IPR027417">
    <property type="entry name" value="P-loop_NTPase"/>
</dbReference>
<gene>
    <name evidence="5" type="ORF">KZC50_08420</name>
</gene>
<dbReference type="RefSeq" id="WP_310891352.1">
    <property type="nucleotide sequence ID" value="NZ_BAAAGR010000001.1"/>
</dbReference>
<dbReference type="EMBL" id="JAHWXH010000001">
    <property type="protein sequence ID" value="MDS0245634.1"/>
    <property type="molecule type" value="Genomic_DNA"/>
</dbReference>
<dbReference type="GO" id="GO:0016887">
    <property type="term" value="F:ATP hydrolysis activity"/>
    <property type="evidence" value="ECO:0007669"/>
    <property type="project" value="InterPro"/>
</dbReference>
<evidence type="ECO:0000313" key="6">
    <source>
        <dbReference type="Proteomes" id="UP001183582"/>
    </source>
</evidence>
<dbReference type="InterPro" id="IPR017871">
    <property type="entry name" value="ABC_transporter-like_CS"/>
</dbReference>
<dbReference type="InterPro" id="IPR003593">
    <property type="entry name" value="AAA+_ATPase"/>
</dbReference>
<dbReference type="PANTHER" id="PTHR42781">
    <property type="entry name" value="SPERMIDINE/PUTRESCINE IMPORT ATP-BINDING PROTEIN POTA"/>
    <property type="match status" value="1"/>
</dbReference>